<evidence type="ECO:0000313" key="1">
    <source>
        <dbReference type="EMBL" id="KZA06722.1"/>
    </source>
</evidence>
<evidence type="ECO:0000313" key="2">
    <source>
        <dbReference type="Proteomes" id="UP000076296"/>
    </source>
</evidence>
<organism evidence="1 2">
    <name type="scientific">Acinetobacter baumannii</name>
    <dbReference type="NCBI Taxonomy" id="470"/>
    <lineage>
        <taxon>Bacteria</taxon>
        <taxon>Pseudomonadati</taxon>
        <taxon>Pseudomonadota</taxon>
        <taxon>Gammaproteobacteria</taxon>
        <taxon>Moraxellales</taxon>
        <taxon>Moraxellaceae</taxon>
        <taxon>Acinetobacter</taxon>
        <taxon>Acinetobacter calcoaceticus/baumannii complex</taxon>
    </lineage>
</organism>
<gene>
    <name evidence="1" type="ORF">LV35_04237</name>
</gene>
<sequence length="104" mass="11906">MKHKQTALKHWSGEVMVDEGIATLIEKLWGRGVVTEFSCQGCGDNPAYIMFTDLEEAVEFVTESVEATQMYEFDLAVYPPVNHDYPRGRVTFPADYVEILEEVW</sequence>
<dbReference type="EMBL" id="LRDT01000094">
    <property type="protein sequence ID" value="KZA06722.1"/>
    <property type="molecule type" value="Genomic_DNA"/>
</dbReference>
<protein>
    <submittedName>
        <fullName evidence="1">Uncharacterized protein</fullName>
    </submittedName>
</protein>
<comment type="caution">
    <text evidence="1">The sequence shown here is derived from an EMBL/GenBank/DDBJ whole genome shotgun (WGS) entry which is preliminary data.</text>
</comment>
<proteinExistence type="predicted"/>
<name>A0AAJ0QSA4_ACIBA</name>
<dbReference type="RefSeq" id="WP_062937382.1">
    <property type="nucleotide sequence ID" value="NZ_LRDT01000094.1"/>
</dbReference>
<accession>A0AAJ0QSA4</accession>
<reference evidence="1 2" key="1">
    <citation type="submission" date="2016-01" db="EMBL/GenBank/DDBJ databases">
        <title>Draft sequences of Acinetobacter baumannii isolates from wounded military personnel.</title>
        <authorList>
            <person name="Arivett B.A."/>
            <person name="Fiester S.E."/>
            <person name="Ream D.C."/>
            <person name="Actis L.A."/>
        </authorList>
    </citation>
    <scope>NUCLEOTIDE SEQUENCE [LARGE SCALE GENOMIC DNA]</scope>
    <source>
        <strain evidence="1 2">AB2828</strain>
    </source>
</reference>
<dbReference type="AlphaFoldDB" id="A0AAJ0QSA4"/>
<dbReference type="Proteomes" id="UP000076296">
    <property type="component" value="Unassembled WGS sequence"/>
</dbReference>